<feature type="compositionally biased region" description="Low complexity" evidence="1">
    <location>
        <begin position="158"/>
        <end position="167"/>
    </location>
</feature>
<dbReference type="EMBL" id="KB446562">
    <property type="protein sequence ID" value="EME79318.1"/>
    <property type="molecule type" value="Genomic_DNA"/>
</dbReference>
<dbReference type="VEuPathDB" id="FungiDB:MYCFIDRAFT_199115"/>
<name>M3AQF9_PSEFD</name>
<feature type="compositionally biased region" description="Polar residues" evidence="1">
    <location>
        <begin position="53"/>
        <end position="83"/>
    </location>
</feature>
<sequence>MHPKAIRAFEDLSSGQDITAETSERFPEGYSTFGSCEPFQDISPSQVGLLPEPSQQVGEIPNYTSATPPQTSTSLNDTSSTAEAVTPAPREDSELPAKELVVPLENGNSLFGEGSHLGEDDSLFGDDPDGHDDNKIKSEVEGKRPPSIQIEHPTIRGDIQSDQSQVIDQDEQPHLGEGALNESASTKFASSYDPSQGFDPTFDANAFDLDPNQEVLDSEDMMALFPGLFSPKNQSLFDG</sequence>
<proteinExistence type="predicted"/>
<dbReference type="Proteomes" id="UP000016932">
    <property type="component" value="Unassembled WGS sequence"/>
</dbReference>
<accession>M3AQF9</accession>
<gene>
    <name evidence="2" type="ORF">MYCFIDRAFT_199115</name>
</gene>
<dbReference type="HOGENOM" id="CLU_1161578_0_0_1"/>
<evidence type="ECO:0000313" key="3">
    <source>
        <dbReference type="Proteomes" id="UP000016932"/>
    </source>
</evidence>
<dbReference type="AlphaFoldDB" id="M3AQF9"/>
<keyword evidence="3" id="KW-1185">Reference proteome</keyword>
<evidence type="ECO:0000256" key="1">
    <source>
        <dbReference type="SAM" id="MobiDB-lite"/>
    </source>
</evidence>
<dbReference type="OrthoDB" id="10461432at2759"/>
<feature type="compositionally biased region" description="Polar residues" evidence="1">
    <location>
        <begin position="182"/>
        <end position="194"/>
    </location>
</feature>
<dbReference type="GeneID" id="19335780"/>
<reference evidence="2 3" key="1">
    <citation type="journal article" date="2012" name="PLoS Pathog.">
        <title>Diverse lifestyles and strategies of plant pathogenesis encoded in the genomes of eighteen Dothideomycetes fungi.</title>
        <authorList>
            <person name="Ohm R.A."/>
            <person name="Feau N."/>
            <person name="Henrissat B."/>
            <person name="Schoch C.L."/>
            <person name="Horwitz B.A."/>
            <person name="Barry K.W."/>
            <person name="Condon B.J."/>
            <person name="Copeland A.C."/>
            <person name="Dhillon B."/>
            <person name="Glaser F."/>
            <person name="Hesse C.N."/>
            <person name="Kosti I."/>
            <person name="LaButti K."/>
            <person name="Lindquist E.A."/>
            <person name="Lucas S."/>
            <person name="Salamov A.A."/>
            <person name="Bradshaw R.E."/>
            <person name="Ciuffetti L."/>
            <person name="Hamelin R.C."/>
            <person name="Kema G.H.J."/>
            <person name="Lawrence C."/>
            <person name="Scott J.A."/>
            <person name="Spatafora J.W."/>
            <person name="Turgeon B.G."/>
            <person name="de Wit P.J.G.M."/>
            <person name="Zhong S."/>
            <person name="Goodwin S.B."/>
            <person name="Grigoriev I.V."/>
        </authorList>
    </citation>
    <scope>NUCLEOTIDE SEQUENCE [LARGE SCALE GENOMIC DNA]</scope>
    <source>
        <strain evidence="2 3">CIRAD86</strain>
    </source>
</reference>
<dbReference type="KEGG" id="pfj:MYCFIDRAFT_199115"/>
<dbReference type="STRING" id="383855.M3AQF9"/>
<feature type="compositionally biased region" description="Acidic residues" evidence="1">
    <location>
        <begin position="120"/>
        <end position="130"/>
    </location>
</feature>
<evidence type="ECO:0000313" key="2">
    <source>
        <dbReference type="EMBL" id="EME79318.1"/>
    </source>
</evidence>
<feature type="region of interest" description="Disordered" evidence="1">
    <location>
        <begin position="27"/>
        <end position="199"/>
    </location>
</feature>
<protein>
    <submittedName>
        <fullName evidence="2">Uncharacterized protein</fullName>
    </submittedName>
</protein>
<feature type="compositionally biased region" description="Basic and acidic residues" evidence="1">
    <location>
        <begin position="131"/>
        <end position="144"/>
    </location>
</feature>
<dbReference type="RefSeq" id="XP_007930067.1">
    <property type="nucleotide sequence ID" value="XM_007931876.1"/>
</dbReference>
<organism evidence="2 3">
    <name type="scientific">Pseudocercospora fijiensis (strain CIRAD86)</name>
    <name type="common">Black leaf streak disease fungus</name>
    <name type="synonym">Mycosphaerella fijiensis</name>
    <dbReference type="NCBI Taxonomy" id="383855"/>
    <lineage>
        <taxon>Eukaryota</taxon>
        <taxon>Fungi</taxon>
        <taxon>Dikarya</taxon>
        <taxon>Ascomycota</taxon>
        <taxon>Pezizomycotina</taxon>
        <taxon>Dothideomycetes</taxon>
        <taxon>Dothideomycetidae</taxon>
        <taxon>Mycosphaerellales</taxon>
        <taxon>Mycosphaerellaceae</taxon>
        <taxon>Pseudocercospora</taxon>
    </lineage>
</organism>